<comment type="caution">
    <text evidence="1">The sequence shown here is derived from an EMBL/GenBank/DDBJ whole genome shotgun (WGS) entry which is preliminary data.</text>
</comment>
<organism evidence="1">
    <name type="scientific">marine sediment metagenome</name>
    <dbReference type="NCBI Taxonomy" id="412755"/>
    <lineage>
        <taxon>unclassified sequences</taxon>
        <taxon>metagenomes</taxon>
        <taxon>ecological metagenomes</taxon>
    </lineage>
</organism>
<accession>A0A0F9WX11</accession>
<sequence length="57" mass="6596">MNDIQEQIKETLKFAIKYNMDMEDSMLLKGVLQLLVNALIKINSLGLINELIEMNKE</sequence>
<evidence type="ECO:0000313" key="1">
    <source>
        <dbReference type="EMBL" id="KKN90926.1"/>
    </source>
</evidence>
<dbReference type="EMBL" id="LAZR01000107">
    <property type="protein sequence ID" value="KKN90926.1"/>
    <property type="molecule type" value="Genomic_DNA"/>
</dbReference>
<protein>
    <submittedName>
        <fullName evidence="1">Uncharacterized protein</fullName>
    </submittedName>
</protein>
<name>A0A0F9WX11_9ZZZZ</name>
<gene>
    <name evidence="1" type="ORF">LCGC14_0225100</name>
</gene>
<proteinExistence type="predicted"/>
<dbReference type="AlphaFoldDB" id="A0A0F9WX11"/>
<reference evidence="1" key="1">
    <citation type="journal article" date="2015" name="Nature">
        <title>Complex archaea that bridge the gap between prokaryotes and eukaryotes.</title>
        <authorList>
            <person name="Spang A."/>
            <person name="Saw J.H."/>
            <person name="Jorgensen S.L."/>
            <person name="Zaremba-Niedzwiedzka K."/>
            <person name="Martijn J."/>
            <person name="Lind A.E."/>
            <person name="van Eijk R."/>
            <person name="Schleper C."/>
            <person name="Guy L."/>
            <person name="Ettema T.J."/>
        </authorList>
    </citation>
    <scope>NUCLEOTIDE SEQUENCE</scope>
</reference>